<dbReference type="GO" id="GO:0015031">
    <property type="term" value="P:protein transport"/>
    <property type="evidence" value="ECO:0007669"/>
    <property type="project" value="UniProtKB-KW"/>
</dbReference>
<comment type="similarity">
    <text evidence="2">Belongs to the FliH family.</text>
</comment>
<keyword evidence="10" id="KW-0282">Flagellum</keyword>
<evidence type="ECO:0000256" key="8">
    <source>
        <dbReference type="SAM" id="Coils"/>
    </source>
</evidence>
<evidence type="ECO:0000256" key="7">
    <source>
        <dbReference type="NCBIfam" id="TIGR03825"/>
    </source>
</evidence>
<keyword evidence="11" id="KW-1185">Reference proteome</keyword>
<dbReference type="InterPro" id="IPR051472">
    <property type="entry name" value="T3SS_Stator/FliH"/>
</dbReference>
<dbReference type="EMBL" id="FNEN01000009">
    <property type="protein sequence ID" value="SDI93845.1"/>
    <property type="molecule type" value="Genomic_DNA"/>
</dbReference>
<accession>A0A1G8PNS0</accession>
<feature type="coiled-coil region" evidence="8">
    <location>
        <begin position="30"/>
        <end position="61"/>
    </location>
</feature>
<comment type="function">
    <text evidence="1">Needed for flagellar regrowth and assembly.</text>
</comment>
<sequence>MRVNPRSVMLQPMFTNREGCEGTASNNHMIADARKEAETILAEARAERKAIHEDMETSRAELEQTMEKKYAAAKSAGEKEGFRAGEEKGYEAYRAIINDARDIVTLAREEYQHYLDGAEPVIIDVAMKLSEKILGEKLEQETHWLQFVKQALQEVKNQSDVAVYVHPDRYEETVQQREEWLAILSNSERIRFFPDADLDKNDCIVETPYGRLAASLKDQLTALQTDLYEKLAAGRSP</sequence>
<dbReference type="Pfam" id="PF02108">
    <property type="entry name" value="FliH"/>
    <property type="match status" value="1"/>
</dbReference>
<reference evidence="10 11" key="1">
    <citation type="submission" date="2016-10" db="EMBL/GenBank/DDBJ databases">
        <authorList>
            <person name="de Groot N.N."/>
        </authorList>
    </citation>
    <scope>NUCLEOTIDE SEQUENCE [LARGE SCALE GENOMIC DNA]</scope>
    <source>
        <strain evidence="10 11">DSM 21771</strain>
    </source>
</reference>
<gene>
    <name evidence="10" type="ORF">SAMN04488123_10917</name>
</gene>
<dbReference type="AlphaFoldDB" id="A0A1G8PNS0"/>
<dbReference type="InterPro" id="IPR027267">
    <property type="entry name" value="AH/BAR_dom_sf"/>
</dbReference>
<keyword evidence="8" id="KW-0175">Coiled coil</keyword>
<evidence type="ECO:0000259" key="9">
    <source>
        <dbReference type="Pfam" id="PF02108"/>
    </source>
</evidence>
<dbReference type="GO" id="GO:0044781">
    <property type="term" value="P:bacterial-type flagellum organization"/>
    <property type="evidence" value="ECO:0007669"/>
    <property type="project" value="UniProtKB-KW"/>
</dbReference>
<evidence type="ECO:0000313" key="10">
    <source>
        <dbReference type="EMBL" id="SDI93845.1"/>
    </source>
</evidence>
<evidence type="ECO:0000256" key="4">
    <source>
        <dbReference type="ARBA" id="ARBA00022795"/>
    </source>
</evidence>
<organism evidence="10 11">
    <name type="scientific">Natribacillus halophilus</name>
    <dbReference type="NCBI Taxonomy" id="549003"/>
    <lineage>
        <taxon>Bacteria</taxon>
        <taxon>Bacillati</taxon>
        <taxon>Bacillota</taxon>
        <taxon>Bacilli</taxon>
        <taxon>Bacillales</taxon>
        <taxon>Bacillaceae</taxon>
        <taxon>Natribacillus</taxon>
    </lineage>
</organism>
<evidence type="ECO:0000256" key="3">
    <source>
        <dbReference type="ARBA" id="ARBA00022448"/>
    </source>
</evidence>
<keyword evidence="10" id="KW-0966">Cell projection</keyword>
<dbReference type="PANTHER" id="PTHR34982:SF1">
    <property type="entry name" value="FLAGELLAR ASSEMBLY PROTEIN FLIH"/>
    <property type="match status" value="1"/>
</dbReference>
<dbReference type="InterPro" id="IPR018035">
    <property type="entry name" value="Flagellar_FliH/T3SS_HrpE"/>
</dbReference>
<name>A0A1G8PNS0_9BACI</name>
<proteinExistence type="inferred from homology"/>
<dbReference type="Gene3D" id="1.20.1270.60">
    <property type="entry name" value="Arfaptin homology (AH) domain/BAR domain"/>
    <property type="match status" value="1"/>
</dbReference>
<dbReference type="PANTHER" id="PTHR34982">
    <property type="entry name" value="YOP PROTEINS TRANSLOCATION PROTEIN L"/>
    <property type="match status" value="1"/>
</dbReference>
<dbReference type="GO" id="GO:0005829">
    <property type="term" value="C:cytosol"/>
    <property type="evidence" value="ECO:0007669"/>
    <property type="project" value="TreeGrafter"/>
</dbReference>
<evidence type="ECO:0000256" key="2">
    <source>
        <dbReference type="ARBA" id="ARBA00006602"/>
    </source>
</evidence>
<feature type="domain" description="Flagellar assembly protein FliH/Type III secretion system HrpE" evidence="9">
    <location>
        <begin position="97"/>
        <end position="221"/>
    </location>
</feature>
<dbReference type="NCBIfam" id="TIGR03825">
    <property type="entry name" value="FliH_bacil"/>
    <property type="match status" value="1"/>
</dbReference>
<evidence type="ECO:0000256" key="5">
    <source>
        <dbReference type="ARBA" id="ARBA00022927"/>
    </source>
</evidence>
<evidence type="ECO:0000256" key="1">
    <source>
        <dbReference type="ARBA" id="ARBA00003041"/>
    </source>
</evidence>
<keyword evidence="4" id="KW-1005">Bacterial flagellum biogenesis</keyword>
<keyword evidence="5" id="KW-0653">Protein transport</keyword>
<keyword evidence="6" id="KW-1006">Bacterial flagellum protein export</keyword>
<dbReference type="InterPro" id="IPR022524">
    <property type="entry name" value="FliH_Bacilli"/>
</dbReference>
<keyword evidence="3" id="KW-0813">Transport</keyword>
<evidence type="ECO:0000313" key="11">
    <source>
        <dbReference type="Proteomes" id="UP000198853"/>
    </source>
</evidence>
<protein>
    <recommendedName>
        <fullName evidence="7">Flagellar assembly protein FliH</fullName>
    </recommendedName>
</protein>
<keyword evidence="10" id="KW-0969">Cilium</keyword>
<dbReference type="Proteomes" id="UP000198853">
    <property type="component" value="Unassembled WGS sequence"/>
</dbReference>
<evidence type="ECO:0000256" key="6">
    <source>
        <dbReference type="ARBA" id="ARBA00023225"/>
    </source>
</evidence>